<evidence type="ECO:0000256" key="7">
    <source>
        <dbReference type="ARBA" id="ARBA00022833"/>
    </source>
</evidence>
<dbReference type="AlphaFoldDB" id="A0A3L8DT47"/>
<evidence type="ECO:0000259" key="13">
    <source>
        <dbReference type="PROSITE" id="PS50189"/>
    </source>
</evidence>
<keyword evidence="4" id="KW-0483">Metalloprotease inhibitor</keyword>
<evidence type="ECO:0000256" key="9">
    <source>
        <dbReference type="ARBA" id="ARBA00023215"/>
    </source>
</evidence>
<feature type="disulfide bond" evidence="11">
    <location>
        <begin position="156"/>
        <end position="247"/>
    </location>
</feature>
<keyword evidence="7 10" id="KW-0862">Zinc</keyword>
<keyword evidence="8 11" id="KW-1015">Disulfide bond</keyword>
<evidence type="ECO:0000256" key="5">
    <source>
        <dbReference type="ARBA" id="ARBA00022690"/>
    </source>
</evidence>
<dbReference type="GO" id="GO:0002020">
    <property type="term" value="F:protease binding"/>
    <property type="evidence" value="ECO:0007669"/>
    <property type="project" value="TreeGrafter"/>
</dbReference>
<evidence type="ECO:0000256" key="3">
    <source>
        <dbReference type="ARBA" id="ARBA00022525"/>
    </source>
</evidence>
<keyword evidence="6 10" id="KW-0479">Metal-binding</keyword>
<dbReference type="Gene3D" id="2.40.50.120">
    <property type="match status" value="1"/>
</dbReference>
<dbReference type="PANTHER" id="PTHR11844:SF25">
    <property type="entry name" value="NTR DOMAIN-CONTAINING PROTEIN"/>
    <property type="match status" value="1"/>
</dbReference>
<keyword evidence="3" id="KW-0964">Secreted</keyword>
<dbReference type="SMART" id="SM00206">
    <property type="entry name" value="NTR"/>
    <property type="match status" value="1"/>
</dbReference>
<dbReference type="GO" id="GO:0008191">
    <property type="term" value="F:metalloendopeptidase inhibitor activity"/>
    <property type="evidence" value="ECO:0007669"/>
    <property type="project" value="InterPro"/>
</dbReference>
<dbReference type="InterPro" id="IPR027465">
    <property type="entry name" value="TIMP_C"/>
</dbReference>
<dbReference type="InterPro" id="IPR001134">
    <property type="entry name" value="Netrin_domain"/>
</dbReference>
<evidence type="ECO:0000256" key="6">
    <source>
        <dbReference type="ARBA" id="ARBA00022723"/>
    </source>
</evidence>
<feature type="disulfide bond" evidence="11">
    <location>
        <begin position="274"/>
        <end position="321"/>
    </location>
</feature>
<dbReference type="PROSITE" id="PS00288">
    <property type="entry name" value="TIMP"/>
    <property type="match status" value="1"/>
</dbReference>
<dbReference type="OrthoDB" id="6041373at2759"/>
<accession>A0A3L8DT47</accession>
<comment type="caution">
    <text evidence="14">The sequence shown here is derived from an EMBL/GenBank/DDBJ whole genome shotgun (WGS) entry which is preliminary data.</text>
</comment>
<keyword evidence="9" id="KW-0481">Metalloenzyme inhibitor</keyword>
<feature type="disulfide bond" evidence="11">
    <location>
        <begin position="296"/>
        <end position="314"/>
    </location>
</feature>
<dbReference type="GO" id="GO:0005615">
    <property type="term" value="C:extracellular space"/>
    <property type="evidence" value="ECO:0007669"/>
    <property type="project" value="TreeGrafter"/>
</dbReference>
<evidence type="ECO:0000256" key="12">
    <source>
        <dbReference type="SAM" id="SignalP"/>
    </source>
</evidence>
<protein>
    <recommendedName>
        <fullName evidence="13">NTR domain-containing protein</fullName>
    </recommendedName>
</protein>
<evidence type="ECO:0000256" key="8">
    <source>
        <dbReference type="ARBA" id="ARBA00023157"/>
    </source>
</evidence>
<keyword evidence="12" id="KW-0732">Signal</keyword>
<evidence type="ECO:0000256" key="10">
    <source>
        <dbReference type="PIRSR" id="PIRSR601820-1"/>
    </source>
</evidence>
<evidence type="ECO:0000256" key="1">
    <source>
        <dbReference type="ARBA" id="ARBA00004613"/>
    </source>
</evidence>
<keyword evidence="5" id="KW-0646">Protease inhibitor</keyword>
<dbReference type="CDD" id="cd03577">
    <property type="entry name" value="NTR_TIMP_like"/>
    <property type="match status" value="1"/>
</dbReference>
<feature type="binding site" evidence="10">
    <location>
        <position position="154"/>
    </location>
    <ligand>
        <name>Zn(2+)</name>
        <dbReference type="ChEBI" id="CHEBI:29105"/>
        <note>ligand shared with metalloproteinase partner</note>
    </ligand>
</feature>
<evidence type="ECO:0000313" key="14">
    <source>
        <dbReference type="EMBL" id="RLU23472.1"/>
    </source>
</evidence>
<organism evidence="14">
    <name type="scientific">Ooceraea biroi</name>
    <name type="common">Clonal raider ant</name>
    <name type="synonym">Cerapachys biroi</name>
    <dbReference type="NCBI Taxonomy" id="2015173"/>
    <lineage>
        <taxon>Eukaryota</taxon>
        <taxon>Metazoa</taxon>
        <taxon>Ecdysozoa</taxon>
        <taxon>Arthropoda</taxon>
        <taxon>Hexapoda</taxon>
        <taxon>Insecta</taxon>
        <taxon>Pterygota</taxon>
        <taxon>Neoptera</taxon>
        <taxon>Endopterygota</taxon>
        <taxon>Hymenoptera</taxon>
        <taxon>Apocrita</taxon>
        <taxon>Aculeata</taxon>
        <taxon>Formicoidea</taxon>
        <taxon>Formicidae</taxon>
        <taxon>Dorylinae</taxon>
        <taxon>Ooceraea</taxon>
    </lineage>
</organism>
<dbReference type="InterPro" id="IPR030490">
    <property type="entry name" value="TIMP_CS"/>
</dbReference>
<comment type="similarity">
    <text evidence="2">Belongs to the protease inhibitor I35 (TIMP) family.</text>
</comment>
<feature type="domain" description="NTR" evidence="13">
    <location>
        <begin position="154"/>
        <end position="272"/>
    </location>
</feature>
<dbReference type="Proteomes" id="UP000279307">
    <property type="component" value="Chromosome 4"/>
</dbReference>
<dbReference type="Gene3D" id="3.90.370.10">
    <property type="entry name" value="Tissue inhibitor of metalloproteinase-1. Chain B, domain 1"/>
    <property type="match status" value="1"/>
</dbReference>
<dbReference type="InterPro" id="IPR008993">
    <property type="entry name" value="TIMP-like_OB-fold"/>
</dbReference>
<dbReference type="Pfam" id="PF00965">
    <property type="entry name" value="TIMP"/>
    <property type="match status" value="1"/>
</dbReference>
<proteinExistence type="inferred from homology"/>
<evidence type="ECO:0000256" key="11">
    <source>
        <dbReference type="PIRSR" id="PIRSR601820-3"/>
    </source>
</evidence>
<feature type="chain" id="PRO_5018261936" description="NTR domain-containing protein" evidence="12">
    <location>
        <begin position="16"/>
        <end position="348"/>
    </location>
</feature>
<dbReference type="PANTHER" id="PTHR11844">
    <property type="entry name" value="METALLOPROTEASE INHIBITOR"/>
    <property type="match status" value="1"/>
</dbReference>
<dbReference type="PROSITE" id="PS50189">
    <property type="entry name" value="NTR"/>
    <property type="match status" value="1"/>
</dbReference>
<comment type="subcellular location">
    <subcellularLocation>
        <location evidence="1">Secreted</location>
    </subcellularLocation>
</comment>
<name>A0A3L8DT47_OOCBI</name>
<sequence>MRLAAFLFLFRAAHTACTVRRESQSAPRASRRATPHSRKWDMSSEALFMRARMYGCWPAAEYNSGNTMELGQSCFDARLRSFHLLRRAKIVSREDVTPRELSAIPFHTIISRSVSRNVTNESTWFPVTMRRLLLWLHCLLLTVLLAPVQRVAACSCAPSHPQTQFCESDFVAVVRVKKVLSVNEYEIAYKVKINRVFKSNPKADVALMQNLLWTPSSDAMCGVTLKVGETYVLNGRIVSGKAFISFCGLSIRWADTTSRQRKGLRQLYQQGCVCDILYTHWRRKGAVLESSGGKRCLWESTPGPQDCQEKYGVCMAAPSGCSWVPSVPYKNCIKEYQRHREQQRSREP</sequence>
<feature type="disulfide bond" evidence="11">
    <location>
        <begin position="166"/>
        <end position="272"/>
    </location>
</feature>
<reference evidence="14" key="2">
    <citation type="submission" date="2018-07" db="EMBL/GenBank/DDBJ databases">
        <authorList>
            <person name="Mckenzie S.K."/>
            <person name="Kronauer D.J.C."/>
        </authorList>
    </citation>
    <scope>NUCLEOTIDE SEQUENCE</scope>
    <source>
        <strain evidence="14">Clonal line C1</strain>
    </source>
</reference>
<dbReference type="GO" id="GO:0051045">
    <property type="term" value="P:negative regulation of membrane protein ectodomain proteolysis"/>
    <property type="evidence" value="ECO:0007669"/>
    <property type="project" value="TreeGrafter"/>
</dbReference>
<gene>
    <name evidence="14" type="ORF">DMN91_003677</name>
</gene>
<evidence type="ECO:0000256" key="4">
    <source>
        <dbReference type="ARBA" id="ARBA00022608"/>
    </source>
</evidence>
<feature type="disulfide bond" evidence="11">
    <location>
        <begin position="154"/>
        <end position="221"/>
    </location>
</feature>
<evidence type="ECO:0000256" key="2">
    <source>
        <dbReference type="ARBA" id="ARBA00011027"/>
    </source>
</evidence>
<dbReference type="GO" id="GO:0031012">
    <property type="term" value="C:extracellular matrix"/>
    <property type="evidence" value="ECO:0007669"/>
    <property type="project" value="TreeGrafter"/>
</dbReference>
<dbReference type="SUPFAM" id="SSF50242">
    <property type="entry name" value="TIMP-like"/>
    <property type="match status" value="1"/>
</dbReference>
<dbReference type="InterPro" id="IPR001820">
    <property type="entry name" value="TIMP"/>
</dbReference>
<dbReference type="EMBL" id="QOIP01000004">
    <property type="protein sequence ID" value="RLU23472.1"/>
    <property type="molecule type" value="Genomic_DNA"/>
</dbReference>
<dbReference type="GO" id="GO:0046872">
    <property type="term" value="F:metal ion binding"/>
    <property type="evidence" value="ECO:0007669"/>
    <property type="project" value="UniProtKB-KW"/>
</dbReference>
<feature type="signal peptide" evidence="12">
    <location>
        <begin position="1"/>
        <end position="15"/>
    </location>
</feature>
<reference evidence="14" key="1">
    <citation type="journal article" date="2018" name="Genome Res.">
        <title>The genomic architecture and molecular evolution of ant odorant receptors.</title>
        <authorList>
            <person name="McKenzie S.K."/>
            <person name="Kronauer D.J.C."/>
        </authorList>
    </citation>
    <scope>NUCLEOTIDE SEQUENCE [LARGE SCALE GENOMIC DNA]</scope>
    <source>
        <strain evidence="14">Clonal line C1</strain>
    </source>
</reference>